<sequence length="87" mass="9799">MKVWTITDRETTPVEISDEYAAERFVAWLFKAGRAELEHTLKTFAHAPWRDGGLGASFLEGPEDLDAFARVVRERWHPLTAGEAAAK</sequence>
<evidence type="ECO:0000313" key="1">
    <source>
        <dbReference type="EMBL" id="PRX44878.1"/>
    </source>
</evidence>
<dbReference type="EMBL" id="PVNG01000049">
    <property type="protein sequence ID" value="PRX44878.1"/>
    <property type="molecule type" value="Genomic_DNA"/>
</dbReference>
<accession>A0A2T0LNS0</accession>
<reference evidence="1 2" key="1">
    <citation type="submission" date="2018-03" db="EMBL/GenBank/DDBJ databases">
        <title>Genomic Encyclopedia of Type Strains, Phase III (KMG-III): the genomes of soil and plant-associated and newly described type strains.</title>
        <authorList>
            <person name="Whitman W."/>
        </authorList>
    </citation>
    <scope>NUCLEOTIDE SEQUENCE [LARGE SCALE GENOMIC DNA]</scope>
    <source>
        <strain evidence="1 2">CGMCC 4.7104</strain>
    </source>
</reference>
<dbReference type="AlphaFoldDB" id="A0A2T0LNS0"/>
<comment type="caution">
    <text evidence="1">The sequence shown here is derived from an EMBL/GenBank/DDBJ whole genome shotgun (WGS) entry which is preliminary data.</text>
</comment>
<evidence type="ECO:0000313" key="2">
    <source>
        <dbReference type="Proteomes" id="UP000238312"/>
    </source>
</evidence>
<organism evidence="1 2">
    <name type="scientific">Nonomuraea fuscirosea</name>
    <dbReference type="NCBI Taxonomy" id="1291556"/>
    <lineage>
        <taxon>Bacteria</taxon>
        <taxon>Bacillati</taxon>
        <taxon>Actinomycetota</taxon>
        <taxon>Actinomycetes</taxon>
        <taxon>Streptosporangiales</taxon>
        <taxon>Streptosporangiaceae</taxon>
        <taxon>Nonomuraea</taxon>
    </lineage>
</organism>
<gene>
    <name evidence="1" type="ORF">B0I32_1496</name>
</gene>
<dbReference type="Proteomes" id="UP000238312">
    <property type="component" value="Unassembled WGS sequence"/>
</dbReference>
<proteinExistence type="predicted"/>
<name>A0A2T0LNS0_9ACTN</name>
<dbReference type="OrthoDB" id="9856686at2"/>
<keyword evidence="2" id="KW-1185">Reference proteome</keyword>
<protein>
    <submittedName>
        <fullName evidence="1">Uncharacterized protein</fullName>
    </submittedName>
</protein>
<dbReference type="RefSeq" id="WP_106253214.1">
    <property type="nucleotide sequence ID" value="NZ_JBFANT010000011.1"/>
</dbReference>